<dbReference type="CDD" id="cd00995">
    <property type="entry name" value="PBP2_NikA_DppA_OppA_like"/>
    <property type="match status" value="1"/>
</dbReference>
<dbReference type="PANTHER" id="PTHR30290">
    <property type="entry name" value="PERIPLASMIC BINDING COMPONENT OF ABC TRANSPORTER"/>
    <property type="match status" value="1"/>
</dbReference>
<evidence type="ECO:0000313" key="5">
    <source>
        <dbReference type="EMBL" id="GAA2224579.1"/>
    </source>
</evidence>
<dbReference type="InterPro" id="IPR039424">
    <property type="entry name" value="SBP_5"/>
</dbReference>
<dbReference type="PIRSF" id="PIRSF002741">
    <property type="entry name" value="MppA"/>
    <property type="match status" value="1"/>
</dbReference>
<evidence type="ECO:0000259" key="4">
    <source>
        <dbReference type="Pfam" id="PF00496"/>
    </source>
</evidence>
<comment type="caution">
    <text evidence="5">The sequence shown here is derived from an EMBL/GenBank/DDBJ whole genome shotgun (WGS) entry which is preliminary data.</text>
</comment>
<dbReference type="Gene3D" id="3.10.105.10">
    <property type="entry name" value="Dipeptide-binding Protein, Domain 3"/>
    <property type="match status" value="1"/>
</dbReference>
<dbReference type="Gene3D" id="3.40.190.10">
    <property type="entry name" value="Periplasmic binding protein-like II"/>
    <property type="match status" value="1"/>
</dbReference>
<reference evidence="6" key="1">
    <citation type="journal article" date="2019" name="Int. J. Syst. Evol. Microbiol.">
        <title>The Global Catalogue of Microorganisms (GCM) 10K type strain sequencing project: providing services to taxonomists for standard genome sequencing and annotation.</title>
        <authorList>
            <consortium name="The Broad Institute Genomics Platform"/>
            <consortium name="The Broad Institute Genome Sequencing Center for Infectious Disease"/>
            <person name="Wu L."/>
            <person name="Ma J."/>
        </authorList>
    </citation>
    <scope>NUCLEOTIDE SEQUENCE [LARGE SCALE GENOMIC DNA]</scope>
    <source>
        <strain evidence="6">JCM 16117</strain>
    </source>
</reference>
<dbReference type="SUPFAM" id="SSF53850">
    <property type="entry name" value="Periplasmic binding protein-like II"/>
    <property type="match status" value="1"/>
</dbReference>
<evidence type="ECO:0000256" key="2">
    <source>
        <dbReference type="ARBA" id="ARBA00022448"/>
    </source>
</evidence>
<gene>
    <name evidence="5" type="ORF">GCM10009851_05060</name>
</gene>
<evidence type="ECO:0000256" key="3">
    <source>
        <dbReference type="ARBA" id="ARBA00022729"/>
    </source>
</evidence>
<dbReference type="InterPro" id="IPR000914">
    <property type="entry name" value="SBP_5_dom"/>
</dbReference>
<feature type="domain" description="Solute-binding protein family 5" evidence="4">
    <location>
        <begin position="49"/>
        <end position="399"/>
    </location>
</feature>
<evidence type="ECO:0000313" key="6">
    <source>
        <dbReference type="Proteomes" id="UP001500929"/>
    </source>
</evidence>
<keyword evidence="2" id="KW-0813">Transport</keyword>
<evidence type="ECO:0000256" key="1">
    <source>
        <dbReference type="ARBA" id="ARBA00005695"/>
    </source>
</evidence>
<dbReference type="Pfam" id="PF00496">
    <property type="entry name" value="SBP_bac_5"/>
    <property type="match status" value="1"/>
</dbReference>
<proteinExistence type="inferred from homology"/>
<comment type="similarity">
    <text evidence="1">Belongs to the bacterial solute-binding protein 5 family.</text>
</comment>
<protein>
    <submittedName>
        <fullName evidence="5">Glutathione ABC transporter substrate-binding protein</fullName>
    </submittedName>
</protein>
<accession>A0ABN3D917</accession>
<keyword evidence="3" id="KW-0732">Signal</keyword>
<dbReference type="PANTHER" id="PTHR30290:SF9">
    <property type="entry name" value="OLIGOPEPTIDE-BINDING PROTEIN APPA"/>
    <property type="match status" value="1"/>
</dbReference>
<keyword evidence="6" id="KW-1185">Reference proteome</keyword>
<dbReference type="Gene3D" id="3.90.76.10">
    <property type="entry name" value="Dipeptide-binding Protein, Domain 1"/>
    <property type="match status" value="1"/>
</dbReference>
<dbReference type="InterPro" id="IPR030678">
    <property type="entry name" value="Peptide/Ni-bd"/>
</dbReference>
<dbReference type="Proteomes" id="UP001500929">
    <property type="component" value="Unassembled WGS sequence"/>
</dbReference>
<name>A0ABN3D917_9MICO</name>
<organism evidence="5 6">
    <name type="scientific">Herbiconiux moechotypicola</name>
    <dbReference type="NCBI Taxonomy" id="637393"/>
    <lineage>
        <taxon>Bacteria</taxon>
        <taxon>Bacillati</taxon>
        <taxon>Actinomycetota</taxon>
        <taxon>Actinomycetes</taxon>
        <taxon>Micrococcales</taxon>
        <taxon>Microbacteriaceae</taxon>
        <taxon>Herbiconiux</taxon>
    </lineage>
</organism>
<sequence>MEGGEITYARLSQEISSLDPQAETLTTANAYTLDKIFDTLYAIDTDGQLQPSLATGYTTSDDGLVWTFTLEDGVTFSDGSAFDSADVVYSIQRHLDTPGALPLAAPITDVTAVDASTVQITLSEPYTPLLWELSIFSSSILPDDLAGESADTFFDAPIGTGPFTVGEWNKSTGDFTLVKNDAYRVEGLPYLDTVHLTTVDDDNQLVQQVESGQAQIVDDVPIASVEQLEGNSAVGVQSVGSWNSDIVFFNTTSELFSDRSVRRAVAQAVDRTALTEATTFGTATPATTFIASTINYSDQDADVLQYDVDAAQAELASSSHPDGGAVTLLVDGGSQSRDQQAQIIQSSLAEIGLDVSIESVDNATFWTRFPAGDYDFALTTTIADTGDPDNVSSWQVDGNGPTQSFHTFYDNDEVNQLVVDGRTTPDGDDRAAIYAQIQEIVAQDSPSLPLAYISEIKATSSKLHGLELIPNGTVRLENVWIEQ</sequence>
<dbReference type="EMBL" id="BAAAQY010000001">
    <property type="protein sequence ID" value="GAA2224579.1"/>
    <property type="molecule type" value="Genomic_DNA"/>
</dbReference>